<dbReference type="SUPFAM" id="SSF46565">
    <property type="entry name" value="Chaperone J-domain"/>
    <property type="match status" value="1"/>
</dbReference>
<dbReference type="Pfam" id="PF00226">
    <property type="entry name" value="DnaJ"/>
    <property type="match status" value="1"/>
</dbReference>
<dbReference type="CDD" id="cd06257">
    <property type="entry name" value="DnaJ"/>
    <property type="match status" value="1"/>
</dbReference>
<dbReference type="InterPro" id="IPR036869">
    <property type="entry name" value="J_dom_sf"/>
</dbReference>
<feature type="domain" description="J" evidence="2">
    <location>
        <begin position="239"/>
        <end position="296"/>
    </location>
</feature>
<dbReference type="GO" id="GO:0051082">
    <property type="term" value="F:unfolded protein binding"/>
    <property type="evidence" value="ECO:0007669"/>
    <property type="project" value="TreeGrafter"/>
</dbReference>
<dbReference type="PROSITE" id="PS50076">
    <property type="entry name" value="DNAJ_2"/>
    <property type="match status" value="1"/>
</dbReference>
<dbReference type="PANTHER" id="PTHR43096">
    <property type="entry name" value="DNAJ HOMOLOG 1, MITOCHONDRIAL-RELATED"/>
    <property type="match status" value="1"/>
</dbReference>
<dbReference type="GO" id="GO:0042026">
    <property type="term" value="P:protein refolding"/>
    <property type="evidence" value="ECO:0007669"/>
    <property type="project" value="TreeGrafter"/>
</dbReference>
<dbReference type="SMART" id="SM00271">
    <property type="entry name" value="DnaJ"/>
    <property type="match status" value="1"/>
</dbReference>
<organism evidence="3 4">
    <name type="scientific">Mycoplasma putrefaciens (strain ATCC 15718 / NCTC 10155 / C30 KS-1 / KS-1)</name>
    <dbReference type="NCBI Taxonomy" id="743965"/>
    <lineage>
        <taxon>Bacteria</taxon>
        <taxon>Bacillati</taxon>
        <taxon>Mycoplasmatota</taxon>
        <taxon>Mollicutes</taxon>
        <taxon>Mycoplasmataceae</taxon>
        <taxon>Mycoplasma</taxon>
    </lineage>
</organism>
<dbReference type="AlphaFoldDB" id="A0A7U4E9N9"/>
<proteinExistence type="predicted"/>
<dbReference type="PANTHER" id="PTHR43096:SF52">
    <property type="entry name" value="DNAJ HOMOLOG 1, MITOCHONDRIAL-RELATED"/>
    <property type="match status" value="1"/>
</dbReference>
<dbReference type="Proteomes" id="UP000008907">
    <property type="component" value="Chromosome"/>
</dbReference>
<dbReference type="EMBL" id="CP003021">
    <property type="protein sequence ID" value="AEM68744.1"/>
    <property type="molecule type" value="Genomic_DNA"/>
</dbReference>
<keyword evidence="1" id="KW-0143">Chaperone</keyword>
<evidence type="ECO:0000313" key="3">
    <source>
        <dbReference type="EMBL" id="AEM68744.1"/>
    </source>
</evidence>
<evidence type="ECO:0000256" key="1">
    <source>
        <dbReference type="ARBA" id="ARBA00023186"/>
    </source>
</evidence>
<dbReference type="Gene3D" id="1.10.287.110">
    <property type="entry name" value="DnaJ domain"/>
    <property type="match status" value="1"/>
</dbReference>
<accession>A0A7U4E9N9</accession>
<gene>
    <name evidence="3" type="ordered locus">MPUT_0367</name>
</gene>
<dbReference type="GO" id="GO:0005737">
    <property type="term" value="C:cytoplasm"/>
    <property type="evidence" value="ECO:0007669"/>
    <property type="project" value="TreeGrafter"/>
</dbReference>
<evidence type="ECO:0000259" key="2">
    <source>
        <dbReference type="PROSITE" id="PS50076"/>
    </source>
</evidence>
<protein>
    <submittedName>
        <fullName evidence="3">DnaJ domain protein</fullName>
    </submittedName>
</protein>
<dbReference type="KEGG" id="mpf:MPUT_0367"/>
<evidence type="ECO:0000313" key="4">
    <source>
        <dbReference type="Proteomes" id="UP000008907"/>
    </source>
</evidence>
<dbReference type="RefSeq" id="WP_014035100.1">
    <property type="nucleotide sequence ID" value="NC_015946.1"/>
</dbReference>
<name>A0A7U4E9N9_MYCPK</name>
<reference evidence="3 4" key="1">
    <citation type="journal article" date="2011" name="J. Bacteriol.">
        <title>Genome Sequence of Mycoplasma putrefaciens Type Strain KS1.</title>
        <authorList>
            <person name="Calcutt M.J."/>
            <person name="Foecking M.F."/>
        </authorList>
    </citation>
    <scope>NUCLEOTIDE SEQUENCE [LARGE SCALE GENOMIC DNA]</scope>
    <source>
        <strain evidence="4">ATCC 15718 / NCTC 10155 / C30 KS-1 / KS-1</strain>
    </source>
</reference>
<dbReference type="PRINTS" id="PR00625">
    <property type="entry name" value="JDOMAIN"/>
</dbReference>
<dbReference type="InterPro" id="IPR001623">
    <property type="entry name" value="DnaJ_domain"/>
</dbReference>
<sequence>MNKLDVILKTKNFNKYQKTLFINLIKFKDQQELSKIVSDLNDNSLMINLDSYNYCEYLTDLFRLSFFNTIDFIKLNNLKLDDQLLEELKLTTTFISNTINKLFWTNIDKLFDAKNNLVNKRAYQIKIRDYLFYLYSLFKKITNKQLLNIISNIVNVYLLLDSSKNNQTKLDKLTNNLTNILNLIEQSFLDSTKKLLEEIYQTFELLVFKDQQLKQTKNNFYDFLNNDLIFRSNFKNELEALEFLGLTNNTSWNEIKKRYKLLAVRYHPDNNKNEPVAEEMMQKLNNAYNLLKSKKNNNI</sequence>